<proteinExistence type="predicted"/>
<feature type="compositionally biased region" description="Basic residues" evidence="1">
    <location>
        <begin position="1"/>
        <end position="16"/>
    </location>
</feature>
<name>A0A165LXY6_9APHY</name>
<gene>
    <name evidence="2" type="ORF">DAEQUDRAFT_567256</name>
</gene>
<dbReference type="OrthoDB" id="10259622at2759"/>
<keyword evidence="3" id="KW-1185">Reference proteome</keyword>
<dbReference type="AlphaFoldDB" id="A0A165LXY6"/>
<evidence type="ECO:0008006" key="4">
    <source>
        <dbReference type="Google" id="ProtNLM"/>
    </source>
</evidence>
<dbReference type="Proteomes" id="UP000076727">
    <property type="component" value="Unassembled WGS sequence"/>
</dbReference>
<dbReference type="EMBL" id="KV429114">
    <property type="protein sequence ID" value="KZT64991.1"/>
    <property type="molecule type" value="Genomic_DNA"/>
</dbReference>
<evidence type="ECO:0000256" key="1">
    <source>
        <dbReference type="SAM" id="MobiDB-lite"/>
    </source>
</evidence>
<evidence type="ECO:0000313" key="2">
    <source>
        <dbReference type="EMBL" id="KZT64991.1"/>
    </source>
</evidence>
<sequence>MPAARRTRRTKPNKGKGRQESKSAPVEPRNRATVYSIPDSPTEDEFERMSQVDESEVEIFVPMEGYVQNDTSKREPGSGTGSDTESNDSDARLDSESEAGSILLFEGDGITARRRTVVIRPGDSAVLASDYDETANVWIGIVTDLRTVSFDDDSGKADVWAKIQWCWSGPDLAELIKSFKASDFAPYERATSDYATIEHARTLRAVKYLYEWDEGSLDPPELEAGTLFVRSILAWSKKLVDPRPGFAMCMAGRCPKDGYNPFPAKRAHATDMVMHFCPRLSCRRWYHQQCLDAWDEVDPTPPYLADRGVRLLANDPDNEQDCALLAYHAETQMTGAHDEDEPPAPLPLDAVLAEMSRPNILSHLPPALVQIAQCPIVRRPGTAVDGWYPAGNVKEVVIARRLVYAALEQAFKDDEMSALTPYELCEHVGTSFRYATPYGPYWERRQKELENETWMNTPPVVCPVCKGAI</sequence>
<evidence type="ECO:0000313" key="3">
    <source>
        <dbReference type="Proteomes" id="UP000076727"/>
    </source>
</evidence>
<reference evidence="2 3" key="1">
    <citation type="journal article" date="2016" name="Mol. Biol. Evol.">
        <title>Comparative Genomics of Early-Diverging Mushroom-Forming Fungi Provides Insights into the Origins of Lignocellulose Decay Capabilities.</title>
        <authorList>
            <person name="Nagy L.G."/>
            <person name="Riley R."/>
            <person name="Tritt A."/>
            <person name="Adam C."/>
            <person name="Daum C."/>
            <person name="Floudas D."/>
            <person name="Sun H."/>
            <person name="Yadav J.S."/>
            <person name="Pangilinan J."/>
            <person name="Larsson K.H."/>
            <person name="Matsuura K."/>
            <person name="Barry K."/>
            <person name="Labutti K."/>
            <person name="Kuo R."/>
            <person name="Ohm R.A."/>
            <person name="Bhattacharya S.S."/>
            <person name="Shirouzu T."/>
            <person name="Yoshinaga Y."/>
            <person name="Martin F.M."/>
            <person name="Grigoriev I.V."/>
            <person name="Hibbett D.S."/>
        </authorList>
    </citation>
    <scope>NUCLEOTIDE SEQUENCE [LARGE SCALE GENOMIC DNA]</scope>
    <source>
        <strain evidence="2 3">L-15889</strain>
    </source>
</reference>
<protein>
    <recommendedName>
        <fullName evidence="4">BAH domain-containing protein</fullName>
    </recommendedName>
</protein>
<accession>A0A165LXY6</accession>
<feature type="region of interest" description="Disordered" evidence="1">
    <location>
        <begin position="1"/>
        <end position="95"/>
    </location>
</feature>
<organism evidence="2 3">
    <name type="scientific">Daedalea quercina L-15889</name>
    <dbReference type="NCBI Taxonomy" id="1314783"/>
    <lineage>
        <taxon>Eukaryota</taxon>
        <taxon>Fungi</taxon>
        <taxon>Dikarya</taxon>
        <taxon>Basidiomycota</taxon>
        <taxon>Agaricomycotina</taxon>
        <taxon>Agaricomycetes</taxon>
        <taxon>Polyporales</taxon>
        <taxon>Fomitopsis</taxon>
    </lineage>
</organism>